<dbReference type="InterPro" id="IPR023559">
    <property type="entry name" value="Flagellar_FlhD"/>
</dbReference>
<dbReference type="HAMAP" id="MF_00725">
    <property type="entry name" value="FlhD"/>
    <property type="match status" value="1"/>
</dbReference>
<comment type="subcellular location">
    <subcellularLocation>
        <location evidence="9">Cytoplasm</location>
    </subcellularLocation>
</comment>
<evidence type="ECO:0000256" key="5">
    <source>
        <dbReference type="ARBA" id="ARBA00023157"/>
    </source>
</evidence>
<evidence type="ECO:0000256" key="9">
    <source>
        <dbReference type="HAMAP-Rule" id="MF_00725"/>
    </source>
</evidence>
<feature type="disulfide bond" description="Interchain" evidence="9">
    <location>
        <position position="65"/>
    </location>
</feature>
<keyword evidence="2 9" id="KW-1005">Bacterial flagellum biogenesis</keyword>
<dbReference type="AlphaFoldDB" id="A0A7X6DFH4"/>
<sequence>MNGVEVSKEISDLNLTYLLLAQRLLRQDRAAAMFRLGITRELADMVVGMSLSQIVRLAATNFVLCGFRLGDVPSMGSMVQESKDHALQQAHLSILLAARCNDPHVQAAA</sequence>
<evidence type="ECO:0000313" key="11">
    <source>
        <dbReference type="Proteomes" id="UP000521868"/>
    </source>
</evidence>
<evidence type="ECO:0000256" key="6">
    <source>
        <dbReference type="ARBA" id="ARBA00023159"/>
    </source>
</evidence>
<comment type="domain">
    <text evidence="9">The C-terminal region contains a putative helix-turn-helix (HTH) motif, suggesting that this region may bind DNA.</text>
</comment>
<dbReference type="GO" id="GO:1902208">
    <property type="term" value="P:regulation of bacterial-type flagellum assembly"/>
    <property type="evidence" value="ECO:0007669"/>
    <property type="project" value="UniProtKB-UniRule"/>
</dbReference>
<dbReference type="RefSeq" id="WP_168107316.1">
    <property type="nucleotide sequence ID" value="NZ_VTOX01000003.1"/>
</dbReference>
<dbReference type="SUPFAM" id="SSF63592">
    <property type="entry name" value="Flagellar transcriptional activator FlhD"/>
    <property type="match status" value="1"/>
</dbReference>
<dbReference type="GO" id="GO:0003677">
    <property type="term" value="F:DNA binding"/>
    <property type="evidence" value="ECO:0007669"/>
    <property type="project" value="UniProtKB-UniRule"/>
</dbReference>
<dbReference type="EMBL" id="VTOX01000003">
    <property type="protein sequence ID" value="NKE66192.1"/>
    <property type="molecule type" value="Genomic_DNA"/>
</dbReference>
<comment type="similarity">
    <text evidence="9">Belongs to the FlhD family.</text>
</comment>
<evidence type="ECO:0000256" key="1">
    <source>
        <dbReference type="ARBA" id="ARBA00022490"/>
    </source>
</evidence>
<keyword evidence="5 9" id="KW-1015">Disulfide bond</keyword>
<dbReference type="NCBIfam" id="NF002783">
    <property type="entry name" value="PRK02909.1-1"/>
    <property type="match status" value="1"/>
</dbReference>
<dbReference type="Gene3D" id="1.10.4000.10">
    <property type="entry name" value="Flagellar transcriptional activator FlhD"/>
    <property type="match status" value="1"/>
</dbReference>
<organism evidence="10 11">
    <name type="scientific">Ramlibacter lithotrophicus</name>
    <dbReference type="NCBI Taxonomy" id="2606681"/>
    <lineage>
        <taxon>Bacteria</taxon>
        <taxon>Pseudomonadati</taxon>
        <taxon>Pseudomonadota</taxon>
        <taxon>Betaproteobacteria</taxon>
        <taxon>Burkholderiales</taxon>
        <taxon>Comamonadaceae</taxon>
        <taxon>Ramlibacter</taxon>
    </lineage>
</organism>
<keyword evidence="10" id="KW-0969">Cilium</keyword>
<reference evidence="10 11" key="1">
    <citation type="journal article" date="2020" name="Nature">
        <title>Bacterial chemolithoautotrophy via manganese oxidation.</title>
        <authorList>
            <person name="Yu H."/>
            <person name="Leadbetter J.R."/>
        </authorList>
    </citation>
    <scope>NUCLEOTIDE SEQUENCE [LARGE SCALE GENOMIC DNA]</scope>
    <source>
        <strain evidence="10 11">RBP-1</strain>
    </source>
</reference>
<comment type="subunit">
    <text evidence="9">Homodimer; disulfide-linked. Forms a heterohexamer composed of two FlhC and four FlhD subunits. Each FlhC binds a FlhD dimer, forming a heterotrimer, and a hexamer assembles by dimerization of two heterotrimers.</text>
</comment>
<keyword evidence="11" id="KW-1185">Reference proteome</keyword>
<dbReference type="Pfam" id="PF05247">
    <property type="entry name" value="FlhD"/>
    <property type="match status" value="1"/>
</dbReference>
<keyword evidence="7 9" id="KW-0804">Transcription</keyword>
<evidence type="ECO:0000313" key="10">
    <source>
        <dbReference type="EMBL" id="NKE66192.1"/>
    </source>
</evidence>
<evidence type="ECO:0000256" key="8">
    <source>
        <dbReference type="ARBA" id="ARBA00025431"/>
    </source>
</evidence>
<proteinExistence type="inferred from homology"/>
<gene>
    <name evidence="9 10" type="primary">flhD</name>
    <name evidence="10" type="ORF">RAMLITH_10205</name>
</gene>
<evidence type="ECO:0000256" key="2">
    <source>
        <dbReference type="ARBA" id="ARBA00022795"/>
    </source>
</evidence>
<keyword evidence="10" id="KW-0282">Flagellum</keyword>
<dbReference type="GO" id="GO:0044780">
    <property type="term" value="P:bacterial-type flagellum assembly"/>
    <property type="evidence" value="ECO:0007669"/>
    <property type="project" value="InterPro"/>
</dbReference>
<dbReference type="InterPro" id="IPR036194">
    <property type="entry name" value="FlhD_sf"/>
</dbReference>
<keyword evidence="3 9" id="KW-0805">Transcription regulation</keyword>
<comment type="caution">
    <text evidence="10">The sequence shown here is derived from an EMBL/GenBank/DDBJ whole genome shotgun (WGS) entry which is preliminary data.</text>
</comment>
<protein>
    <recommendedName>
        <fullName evidence="9">Flagellar transcriptional regulator FlhD</fullName>
    </recommendedName>
</protein>
<name>A0A7X6DFH4_9BURK</name>
<keyword evidence="1 9" id="KW-0963">Cytoplasm</keyword>
<comment type="function">
    <text evidence="8 9">Functions in complex with FlhC as a master transcriptional regulator that regulates transcription of several flagellar and non-flagellar operons by binding to their promoter region. Activates expression of class 2 flagellar genes, including fliA, which is a flagellum-specific sigma factor that turns on the class 3 genes. Also regulates genes whose products function in a variety of physiological pathways.</text>
</comment>
<keyword evidence="10" id="KW-0966">Cell projection</keyword>
<evidence type="ECO:0000256" key="7">
    <source>
        <dbReference type="ARBA" id="ARBA00023163"/>
    </source>
</evidence>
<dbReference type="Proteomes" id="UP000521868">
    <property type="component" value="Unassembled WGS sequence"/>
</dbReference>
<keyword evidence="4 9" id="KW-0238">DNA-binding</keyword>
<evidence type="ECO:0000256" key="4">
    <source>
        <dbReference type="ARBA" id="ARBA00023125"/>
    </source>
</evidence>
<evidence type="ECO:0000256" key="3">
    <source>
        <dbReference type="ARBA" id="ARBA00023015"/>
    </source>
</evidence>
<accession>A0A7X6DFH4</accession>
<dbReference type="GO" id="GO:0045893">
    <property type="term" value="P:positive regulation of DNA-templated transcription"/>
    <property type="evidence" value="ECO:0007669"/>
    <property type="project" value="InterPro"/>
</dbReference>
<dbReference type="GO" id="GO:0005737">
    <property type="term" value="C:cytoplasm"/>
    <property type="evidence" value="ECO:0007669"/>
    <property type="project" value="UniProtKB-SubCell"/>
</dbReference>
<keyword evidence="6 9" id="KW-0010">Activator</keyword>